<dbReference type="PANTHER" id="PTHR45749">
    <property type="match status" value="1"/>
</dbReference>
<feature type="domain" description="HAT C-terminal dimerisation" evidence="2">
    <location>
        <begin position="320"/>
        <end position="373"/>
    </location>
</feature>
<dbReference type="EMBL" id="JARPUR010000002">
    <property type="protein sequence ID" value="KAK4881074.1"/>
    <property type="molecule type" value="Genomic_DNA"/>
</dbReference>
<dbReference type="GO" id="GO:0046983">
    <property type="term" value="F:protein dimerization activity"/>
    <property type="evidence" value="ECO:0007669"/>
    <property type="project" value="InterPro"/>
</dbReference>
<dbReference type="PANTHER" id="PTHR45749:SF23">
    <property type="entry name" value="ZINC FINGER MYM-TYPE PROTEIN 1-LIKE"/>
    <property type="match status" value="1"/>
</dbReference>
<evidence type="ECO:0000313" key="3">
    <source>
        <dbReference type="EMBL" id="KAK4881074.1"/>
    </source>
</evidence>
<gene>
    <name evidence="3" type="ORF">RN001_004393</name>
</gene>
<name>A0AAN7PYE3_9COLE</name>
<dbReference type="InterPro" id="IPR008906">
    <property type="entry name" value="HATC_C_dom"/>
</dbReference>
<keyword evidence="1" id="KW-0175">Coiled coil</keyword>
<evidence type="ECO:0000259" key="2">
    <source>
        <dbReference type="Pfam" id="PF05699"/>
    </source>
</evidence>
<dbReference type="Pfam" id="PF05699">
    <property type="entry name" value="Dimer_Tnp_hAT"/>
    <property type="match status" value="1"/>
</dbReference>
<sequence length="391" mass="44451">MVKQVKNYIVKELKTAKYFSVSVDSTPDLVHVDQLTVIVRYVVSGKPVERFLTFLQTGSHKAEVLATSLLEFLEKEGIDFDNCRGQSYDNANNMSGRYTGMQARLKDKNPVAVFIPCAAHSLNLVGQAAASCCSLFDTRWSARVDATKALVEGYNQIQNALRDIESDLEQTPEARHEARTLADKMDNLETALMVKIWNLILVRFNSTNKAFQGVEIDLKKVLDLINSLERFLESLRNRYEERELDARSFCGNTDYKAATSRPRKINKRLRSEAEKLTTAFPRDFSYVFIEEIVQFAAFAELRLCLTPSQQAVLLHDEGVASTFPGVNVALRIYLSMMVTNCSEERSFSKLALIKNYLRTTMTHERLSALCLLDVESSVLKMMQFEEKKDFL</sequence>
<organism evidence="3 4">
    <name type="scientific">Aquatica leii</name>
    <dbReference type="NCBI Taxonomy" id="1421715"/>
    <lineage>
        <taxon>Eukaryota</taxon>
        <taxon>Metazoa</taxon>
        <taxon>Ecdysozoa</taxon>
        <taxon>Arthropoda</taxon>
        <taxon>Hexapoda</taxon>
        <taxon>Insecta</taxon>
        <taxon>Pterygota</taxon>
        <taxon>Neoptera</taxon>
        <taxon>Endopterygota</taxon>
        <taxon>Coleoptera</taxon>
        <taxon>Polyphaga</taxon>
        <taxon>Elateriformia</taxon>
        <taxon>Elateroidea</taxon>
        <taxon>Lampyridae</taxon>
        <taxon>Luciolinae</taxon>
        <taxon>Aquatica</taxon>
    </lineage>
</organism>
<evidence type="ECO:0000256" key="1">
    <source>
        <dbReference type="SAM" id="Coils"/>
    </source>
</evidence>
<comment type="caution">
    <text evidence="3">The sequence shown here is derived from an EMBL/GenBank/DDBJ whole genome shotgun (WGS) entry which is preliminary data.</text>
</comment>
<evidence type="ECO:0000313" key="4">
    <source>
        <dbReference type="Proteomes" id="UP001353858"/>
    </source>
</evidence>
<dbReference type="Proteomes" id="UP001353858">
    <property type="component" value="Unassembled WGS sequence"/>
</dbReference>
<dbReference type="InterPro" id="IPR012337">
    <property type="entry name" value="RNaseH-like_sf"/>
</dbReference>
<dbReference type="AlphaFoldDB" id="A0AAN7PYE3"/>
<accession>A0AAN7PYE3</accession>
<proteinExistence type="predicted"/>
<dbReference type="SUPFAM" id="SSF53098">
    <property type="entry name" value="Ribonuclease H-like"/>
    <property type="match status" value="1"/>
</dbReference>
<reference evidence="4" key="1">
    <citation type="submission" date="2023-01" db="EMBL/GenBank/DDBJ databases">
        <title>Key to firefly adult light organ development and bioluminescence: homeobox transcription factors regulate luciferase expression and transportation to peroxisome.</title>
        <authorList>
            <person name="Fu X."/>
        </authorList>
    </citation>
    <scope>NUCLEOTIDE SEQUENCE [LARGE SCALE GENOMIC DNA]</scope>
</reference>
<protein>
    <recommendedName>
        <fullName evidence="2">HAT C-terminal dimerisation domain-containing protein</fullName>
    </recommendedName>
</protein>
<feature type="coiled-coil region" evidence="1">
    <location>
        <begin position="218"/>
        <end position="245"/>
    </location>
</feature>
<keyword evidence="4" id="KW-1185">Reference proteome</keyword>